<reference evidence="1 2" key="1">
    <citation type="journal article" date="2019" name="Genome Biol. Evol.">
        <title>Insights into the evolution of the New World diploid cottons (Gossypium, subgenus Houzingenia) based on genome sequencing.</title>
        <authorList>
            <person name="Grover C.E."/>
            <person name="Arick M.A. 2nd"/>
            <person name="Thrash A."/>
            <person name="Conover J.L."/>
            <person name="Sanders W.S."/>
            <person name="Peterson D.G."/>
            <person name="Frelichowski J.E."/>
            <person name="Scheffler J.A."/>
            <person name="Scheffler B.E."/>
            <person name="Wendel J.F."/>
        </authorList>
    </citation>
    <scope>NUCLEOTIDE SEQUENCE [LARGE SCALE GENOMIC DNA]</scope>
    <source>
        <strain evidence="1">0</strain>
        <tissue evidence="1">Leaf</tissue>
    </source>
</reference>
<dbReference type="EMBL" id="JABFAD010000009">
    <property type="protein sequence ID" value="MBA0808445.1"/>
    <property type="molecule type" value="Genomic_DNA"/>
</dbReference>
<sequence>MGESIGYDCYDKVGRTSYFDLWLMLSKFPISHTRNKFTAIGCDTYAHVEDYLGDTYSTGCLTFCDNITNVISATKNSQ</sequence>
<evidence type="ECO:0000313" key="1">
    <source>
        <dbReference type="EMBL" id="MBA0808445.1"/>
    </source>
</evidence>
<dbReference type="Proteomes" id="UP000593560">
    <property type="component" value="Unassembled WGS sequence"/>
</dbReference>
<dbReference type="AlphaFoldDB" id="A0A7J9HHQ8"/>
<evidence type="ECO:0000313" key="2">
    <source>
        <dbReference type="Proteomes" id="UP000593560"/>
    </source>
</evidence>
<name>A0A7J9HHQ8_9ROSI</name>
<protein>
    <submittedName>
        <fullName evidence="1">Uncharacterized protein</fullName>
    </submittedName>
</protein>
<accession>A0A7J9HHQ8</accession>
<dbReference type="OrthoDB" id="4062651at2759"/>
<keyword evidence="2" id="KW-1185">Reference proteome</keyword>
<organism evidence="1 2">
    <name type="scientific">Gossypium harknessii</name>
    <dbReference type="NCBI Taxonomy" id="34285"/>
    <lineage>
        <taxon>Eukaryota</taxon>
        <taxon>Viridiplantae</taxon>
        <taxon>Streptophyta</taxon>
        <taxon>Embryophyta</taxon>
        <taxon>Tracheophyta</taxon>
        <taxon>Spermatophyta</taxon>
        <taxon>Magnoliopsida</taxon>
        <taxon>eudicotyledons</taxon>
        <taxon>Gunneridae</taxon>
        <taxon>Pentapetalae</taxon>
        <taxon>rosids</taxon>
        <taxon>malvids</taxon>
        <taxon>Malvales</taxon>
        <taxon>Malvaceae</taxon>
        <taxon>Malvoideae</taxon>
        <taxon>Gossypium</taxon>
    </lineage>
</organism>
<comment type="caution">
    <text evidence="1">The sequence shown here is derived from an EMBL/GenBank/DDBJ whole genome shotgun (WGS) entry which is preliminary data.</text>
</comment>
<gene>
    <name evidence="1" type="ORF">Gohar_024184</name>
</gene>
<proteinExistence type="predicted"/>